<sequence length="360" mass="38540">MKKLYVLAGALFMATGAFAQGHELFFSAYNEGAHPNGSIPPGGTTASQGSERAMQIFNPTTSAVPVERYSIARYSNGGTTPFQEERLVKNQPSAVSNYQLPSSDVFVVGSFKATILDITNNWDQRSADYTASDPSVIKEGGPVTFDGNDAMVLRRWTGATAGQGTPIIVDIVGVIGDMPNPTATAPTGTAWFSNPPAYPVTVSTRNMSLSRKSNIETGVTSTTAATYQIGDEWEVYSAWNSGTTPADYFAQDYSNLASHTYTGRLGAYSPTGVLEDFDRAISIYPNPATNKNLNISIKNTKVSEITILNGVGQNIKVIPANAASAEIKVDVSSLKPGMYFVKFVGANEFKTTIYKTVVVQ</sequence>
<dbReference type="EMBL" id="JAEHFX010000010">
    <property type="protein sequence ID" value="MBK0404571.1"/>
    <property type="molecule type" value="Genomic_DNA"/>
</dbReference>
<reference evidence="3 4" key="1">
    <citation type="submission" date="2020-12" db="EMBL/GenBank/DDBJ databases">
        <title>Bacterial novel species Adhaeribacter sp. BT258 isolated from soil.</title>
        <authorList>
            <person name="Jung H.-Y."/>
        </authorList>
    </citation>
    <scope>NUCLEOTIDE SEQUENCE [LARGE SCALE GENOMIC DNA]</scope>
    <source>
        <strain evidence="3 4">BT258</strain>
    </source>
</reference>
<dbReference type="NCBIfam" id="TIGR04183">
    <property type="entry name" value="Por_Secre_tail"/>
    <property type="match status" value="1"/>
</dbReference>
<dbReference type="Proteomes" id="UP000644147">
    <property type="component" value="Unassembled WGS sequence"/>
</dbReference>
<feature type="domain" description="Secretion system C-terminal sorting" evidence="2">
    <location>
        <begin position="283"/>
        <end position="350"/>
    </location>
</feature>
<comment type="caution">
    <text evidence="3">The sequence shown here is derived from an EMBL/GenBank/DDBJ whole genome shotgun (WGS) entry which is preliminary data.</text>
</comment>
<dbReference type="InterPro" id="IPR026444">
    <property type="entry name" value="Secre_tail"/>
</dbReference>
<evidence type="ECO:0000313" key="4">
    <source>
        <dbReference type="Proteomes" id="UP000644147"/>
    </source>
</evidence>
<proteinExistence type="predicted"/>
<evidence type="ECO:0000259" key="2">
    <source>
        <dbReference type="Pfam" id="PF18962"/>
    </source>
</evidence>
<gene>
    <name evidence="3" type="ORF">I5M27_16365</name>
</gene>
<evidence type="ECO:0000313" key="3">
    <source>
        <dbReference type="EMBL" id="MBK0404571.1"/>
    </source>
</evidence>
<dbReference type="Pfam" id="PF18962">
    <property type="entry name" value="Por_Secre_tail"/>
    <property type="match status" value="1"/>
</dbReference>
<accession>A0ABS1C5T3</accession>
<name>A0ABS1C5T3_9BACT</name>
<feature type="chain" id="PRO_5045755528" evidence="1">
    <location>
        <begin position="20"/>
        <end position="360"/>
    </location>
</feature>
<keyword evidence="1" id="KW-0732">Signal</keyword>
<keyword evidence="4" id="KW-1185">Reference proteome</keyword>
<feature type="signal peptide" evidence="1">
    <location>
        <begin position="1"/>
        <end position="19"/>
    </location>
</feature>
<dbReference type="RefSeq" id="WP_200507412.1">
    <property type="nucleotide sequence ID" value="NZ_JAEHFX010000010.1"/>
</dbReference>
<evidence type="ECO:0000256" key="1">
    <source>
        <dbReference type="SAM" id="SignalP"/>
    </source>
</evidence>
<organism evidence="3 4">
    <name type="scientific">Adhaeribacter terrigena</name>
    <dbReference type="NCBI Taxonomy" id="2793070"/>
    <lineage>
        <taxon>Bacteria</taxon>
        <taxon>Pseudomonadati</taxon>
        <taxon>Bacteroidota</taxon>
        <taxon>Cytophagia</taxon>
        <taxon>Cytophagales</taxon>
        <taxon>Hymenobacteraceae</taxon>
        <taxon>Adhaeribacter</taxon>
    </lineage>
</organism>
<protein>
    <submittedName>
        <fullName evidence="3">T9SS type A sorting domain-containing protein</fullName>
    </submittedName>
</protein>